<dbReference type="Proteomes" id="UP000256708">
    <property type="component" value="Unassembled WGS sequence"/>
</dbReference>
<keyword evidence="3" id="KW-1185">Reference proteome</keyword>
<dbReference type="RefSeq" id="WP_115563818.1">
    <property type="nucleotide sequence ID" value="NZ_QRGR01000002.1"/>
</dbReference>
<keyword evidence="1" id="KW-0472">Membrane</keyword>
<evidence type="ECO:0000256" key="1">
    <source>
        <dbReference type="SAM" id="Phobius"/>
    </source>
</evidence>
<dbReference type="EMBL" id="QRGR01000002">
    <property type="protein sequence ID" value="RDV16877.1"/>
    <property type="molecule type" value="Genomic_DNA"/>
</dbReference>
<organism evidence="2 3">
    <name type="scientific">Pontibacter diazotrophicus</name>
    <dbReference type="NCBI Taxonomy" id="1400979"/>
    <lineage>
        <taxon>Bacteria</taxon>
        <taxon>Pseudomonadati</taxon>
        <taxon>Bacteroidota</taxon>
        <taxon>Cytophagia</taxon>
        <taxon>Cytophagales</taxon>
        <taxon>Hymenobacteraceae</taxon>
        <taxon>Pontibacter</taxon>
    </lineage>
</organism>
<evidence type="ECO:0000313" key="3">
    <source>
        <dbReference type="Proteomes" id="UP000256708"/>
    </source>
</evidence>
<feature type="transmembrane region" description="Helical" evidence="1">
    <location>
        <begin position="43"/>
        <end position="62"/>
    </location>
</feature>
<protein>
    <submittedName>
        <fullName evidence="2">Uncharacterized protein</fullName>
    </submittedName>
</protein>
<dbReference type="AlphaFoldDB" id="A0A3D8LHM0"/>
<sequence length="74" mass="7853">MITRKIWKQNKVLIFYAATLAGKSSKSVVQIAVVTDSLASAYRLQSTAGGLLAAVIVAALKLQPNDIIVLRAAL</sequence>
<comment type="caution">
    <text evidence="2">The sequence shown here is derived from an EMBL/GenBank/DDBJ whole genome shotgun (WGS) entry which is preliminary data.</text>
</comment>
<proteinExistence type="predicted"/>
<reference evidence="3" key="1">
    <citation type="submission" date="2018-08" db="EMBL/GenBank/DDBJ databases">
        <authorList>
            <person name="Liu Z.-W."/>
            <person name="Du Z.-J."/>
        </authorList>
    </citation>
    <scope>NUCLEOTIDE SEQUENCE [LARGE SCALE GENOMIC DNA]</scope>
    <source>
        <strain evidence="3">H4X</strain>
    </source>
</reference>
<gene>
    <name evidence="2" type="ORF">DXT99_01830</name>
</gene>
<keyword evidence="1" id="KW-1133">Transmembrane helix</keyword>
<evidence type="ECO:0000313" key="2">
    <source>
        <dbReference type="EMBL" id="RDV16877.1"/>
    </source>
</evidence>
<name>A0A3D8LHM0_9BACT</name>
<keyword evidence="1" id="KW-0812">Transmembrane</keyword>
<accession>A0A3D8LHM0</accession>